<evidence type="ECO:0000256" key="1">
    <source>
        <dbReference type="ARBA" id="ARBA00004651"/>
    </source>
</evidence>
<evidence type="ECO:0000256" key="13">
    <source>
        <dbReference type="SAM" id="SignalP"/>
    </source>
</evidence>
<dbReference type="InterPro" id="IPR056198">
    <property type="entry name" value="LBD_receptor"/>
</dbReference>
<evidence type="ECO:0000259" key="14">
    <source>
        <dbReference type="Pfam" id="PF10613"/>
    </source>
</evidence>
<evidence type="ECO:0000256" key="12">
    <source>
        <dbReference type="SAM" id="Phobius"/>
    </source>
</evidence>
<evidence type="ECO:0000256" key="2">
    <source>
        <dbReference type="ARBA" id="ARBA00022448"/>
    </source>
</evidence>
<protein>
    <recommendedName>
        <fullName evidence="18">Ionotropic glutamate receptor L-glutamate and glycine-binding domain-containing protein</fullName>
    </recommendedName>
</protein>
<keyword evidence="4 12" id="KW-0812">Transmembrane</keyword>
<feature type="domain" description="Ionotropic glutamate receptor L-glutamate and glycine-binding" evidence="14">
    <location>
        <begin position="905"/>
        <end position="991"/>
    </location>
</feature>
<evidence type="ECO:0000256" key="3">
    <source>
        <dbReference type="ARBA" id="ARBA00022475"/>
    </source>
</evidence>
<dbReference type="Proteomes" id="UP000069940">
    <property type="component" value="Unassembled WGS sequence"/>
</dbReference>
<evidence type="ECO:0008006" key="18">
    <source>
        <dbReference type="Google" id="ProtNLM"/>
    </source>
</evidence>
<comment type="subcellular location">
    <subcellularLocation>
        <location evidence="1">Cell membrane</location>
        <topology evidence="1">Multi-pass membrane protein</topology>
    </subcellularLocation>
</comment>
<dbReference type="InterPro" id="IPR052192">
    <property type="entry name" value="Insect_Ionotropic_Sensory_Rcpt"/>
</dbReference>
<dbReference type="PANTHER" id="PTHR42643:SF30">
    <property type="entry name" value="IONOTROPIC RECEPTOR 40A-RELATED"/>
    <property type="match status" value="1"/>
</dbReference>
<evidence type="ECO:0000256" key="6">
    <source>
        <dbReference type="ARBA" id="ARBA00023065"/>
    </source>
</evidence>
<dbReference type="InterPro" id="IPR019594">
    <property type="entry name" value="Glu/Gly-bd"/>
</dbReference>
<evidence type="ECO:0000313" key="16">
    <source>
        <dbReference type="EnsemblMetazoa" id="AALFPA23_023056.P34294"/>
    </source>
</evidence>
<evidence type="ECO:0000256" key="8">
    <source>
        <dbReference type="ARBA" id="ARBA00023170"/>
    </source>
</evidence>
<dbReference type="GeneID" id="109424749"/>
<organism evidence="16 17">
    <name type="scientific">Aedes albopictus</name>
    <name type="common">Asian tiger mosquito</name>
    <name type="synonym">Stegomyia albopicta</name>
    <dbReference type="NCBI Taxonomy" id="7160"/>
    <lineage>
        <taxon>Eukaryota</taxon>
        <taxon>Metazoa</taxon>
        <taxon>Ecdysozoa</taxon>
        <taxon>Arthropoda</taxon>
        <taxon>Hexapoda</taxon>
        <taxon>Insecta</taxon>
        <taxon>Pterygota</taxon>
        <taxon>Neoptera</taxon>
        <taxon>Endopterygota</taxon>
        <taxon>Diptera</taxon>
        <taxon>Nematocera</taxon>
        <taxon>Culicoidea</taxon>
        <taxon>Culicidae</taxon>
        <taxon>Culicinae</taxon>
        <taxon>Aedini</taxon>
        <taxon>Aedes</taxon>
        <taxon>Stegomyia</taxon>
    </lineage>
</organism>
<feature type="domain" description="Putative ionotropic receptor ligand binding" evidence="15">
    <location>
        <begin position="26"/>
        <end position="213"/>
    </location>
</feature>
<evidence type="ECO:0000256" key="11">
    <source>
        <dbReference type="ARBA" id="ARBA00023303"/>
    </source>
</evidence>
<feature type="transmembrane region" description="Helical" evidence="12">
    <location>
        <begin position="33"/>
        <end position="52"/>
    </location>
</feature>
<feature type="transmembrane region" description="Helical" evidence="12">
    <location>
        <begin position="1026"/>
        <end position="1046"/>
    </location>
</feature>
<evidence type="ECO:0000256" key="7">
    <source>
        <dbReference type="ARBA" id="ARBA00023136"/>
    </source>
</evidence>
<keyword evidence="2" id="KW-0813">Transport</keyword>
<accession>A0ABM1ZZL6</accession>
<reference evidence="17" key="1">
    <citation type="journal article" date="2015" name="Proc. Natl. Acad. Sci. U.S.A.">
        <title>Genome sequence of the Asian Tiger mosquito, Aedes albopictus, reveals insights into its biology, genetics, and evolution.</title>
        <authorList>
            <person name="Chen X.G."/>
            <person name="Jiang X."/>
            <person name="Gu J."/>
            <person name="Xu M."/>
            <person name="Wu Y."/>
            <person name="Deng Y."/>
            <person name="Zhang C."/>
            <person name="Bonizzoni M."/>
            <person name="Dermauw W."/>
            <person name="Vontas J."/>
            <person name="Armbruster P."/>
            <person name="Huang X."/>
            <person name="Yang Y."/>
            <person name="Zhang H."/>
            <person name="He W."/>
            <person name="Peng H."/>
            <person name="Liu Y."/>
            <person name="Wu K."/>
            <person name="Chen J."/>
            <person name="Lirakis M."/>
            <person name="Topalis P."/>
            <person name="Van Leeuwen T."/>
            <person name="Hall A.B."/>
            <person name="Jiang X."/>
            <person name="Thorpe C."/>
            <person name="Mueller R.L."/>
            <person name="Sun C."/>
            <person name="Waterhouse R.M."/>
            <person name="Yan G."/>
            <person name="Tu Z.J."/>
            <person name="Fang X."/>
            <person name="James A.A."/>
        </authorList>
    </citation>
    <scope>NUCLEOTIDE SEQUENCE [LARGE SCALE GENOMIC DNA]</scope>
    <source>
        <strain evidence="17">Foshan</strain>
    </source>
</reference>
<evidence type="ECO:0000259" key="15">
    <source>
        <dbReference type="Pfam" id="PF24061"/>
    </source>
</evidence>
<keyword evidence="11" id="KW-0407">Ion channel</keyword>
<proteinExistence type="predicted"/>
<dbReference type="EnsemblMetazoa" id="AALFPA23_023056.R34294">
    <property type="protein sequence ID" value="AALFPA23_023056.P34294"/>
    <property type="gene ID" value="AALFPA23_023056"/>
</dbReference>
<dbReference type="RefSeq" id="XP_029711601.2">
    <property type="nucleotide sequence ID" value="XM_029855741.2"/>
</dbReference>
<feature type="signal peptide" evidence="13">
    <location>
        <begin position="1"/>
        <end position="17"/>
    </location>
</feature>
<dbReference type="Pfam" id="PF10613">
    <property type="entry name" value="Lig_chan-Glu_bd"/>
    <property type="match status" value="1"/>
</dbReference>
<keyword evidence="10" id="KW-1071">Ligand-gated ion channel</keyword>
<evidence type="ECO:0000256" key="4">
    <source>
        <dbReference type="ARBA" id="ARBA00022692"/>
    </source>
</evidence>
<feature type="transmembrane region" description="Helical" evidence="12">
    <location>
        <begin position="343"/>
        <end position="362"/>
    </location>
</feature>
<keyword evidence="5 12" id="KW-1133">Transmembrane helix</keyword>
<keyword evidence="17" id="KW-1185">Reference proteome</keyword>
<feature type="domain" description="Putative ionotropic receptor ligand binding" evidence="15">
    <location>
        <begin position="712"/>
        <end position="894"/>
    </location>
</feature>
<feature type="transmembrane region" description="Helical" evidence="12">
    <location>
        <begin position="411"/>
        <end position="430"/>
    </location>
</feature>
<evidence type="ECO:0000313" key="17">
    <source>
        <dbReference type="Proteomes" id="UP000069940"/>
    </source>
</evidence>
<dbReference type="Pfam" id="PF24061">
    <property type="entry name" value="LBD_receptor"/>
    <property type="match status" value="2"/>
</dbReference>
<dbReference type="PANTHER" id="PTHR42643">
    <property type="entry name" value="IONOTROPIC RECEPTOR 20A-RELATED"/>
    <property type="match status" value="1"/>
</dbReference>
<keyword evidence="13" id="KW-0732">Signal</keyword>
<keyword evidence="3" id="KW-1003">Cell membrane</keyword>
<sequence length="1313" mass="150501">MWHSFVVLFILLPTPYAFNWTGSLSPRPSPLVGATVAIVESFFVPVCSQLYIRRRASNKRNARFQYDLIEAILPQIEPQIRVQLETIQARMLNHSRAHNVFFVDDYEAFGEISDRMRVQTYDYSGYFLIIVTDSSRNNFNTVQQIMDDLWSHYVINVAVLLSYDDSPEDAFYYTYFPFSTTYCEEVHPWLWKIFSKGRFVDPQRAFYPRKLMNFYGCPLKMVTFDIPPFLMLDPGFDGTVSGLDGIDGILTRVLSQLLNFSLSIELMEPPEWGITDKLGSCTGASRLVRQRMVNFTVGFWSMTYRRNRYMGHTSAYYTSLITTVVPPGHAYTSIEHLLLPYKLDSWSCISTIILIAVLVIIVVKFHGRIMQNFVFGRSIAAPLLNTFNIFFGGSLPRLPHRNFSRTLLTFWLLYSIIIRTCYVGSLFKFLQLQPNKTVPKIIPEYMAAGYHIRMARNYSYIFEAFPRVYKRLQQSNLTNFLAREIDELQQPATRYIVLAPTEAIAYLNRQLTKQGKLLRVSGDRVYTSKLTIYSQRSSPVLQPFNYILGLISTAGLIDQWASGFSLPIFLKVSSGVNGPRQLTVRQLMGCLELLAFGLTVSGLVLLVECLVDRWTSQKRRVRRRRRRVREKSAWIPERSSSGLRRGVHLDSVETTFWTPEWSPPGLLSELVLDSGEKFAWITSTTLMKSPLVFTLLGAPNFFFTPSSPEPPVAAQSIAWILRRHFSHSHEAILINPVFNGTLSGLRQGDLLGDVIRLIDARLVVRFYYPRKDFVRPRFMNVFVVDGYASFRRIYALMHYEKFDSSGFYLVVVAGVVHEDSRELVRKILEDMWALDIVNVNVVVCDGPGYDEVLIYSTFPYTRDHCGQVEPVLWLNVSGGVGELEHVDLYPDRMQDFFGCALIGGTHEAKPYTIIPRLKNSTEIVVSGFEGDLVDMLAAKLNFSVRYEISAEAWGFARERGNSTGLMKMIQEEEVDFGVGCMAFAYDRHKYLKPGIAHYTSKVLFAVPSGRPFSAFEKLFRPFSASIWSLILLYLVAGAIVTCILLCSPRTIRNFIYGYEIDSPYLNMMNIFFGGALERTPSRNFARTLLLLWILFCFVIRTLYQGSLYQYLQRTMNHDPLDDTLSPCHVFWPGKSCSKGSSCYRTAEVLLRFRTTYIQPGKDSLGSTVEKLGRHLIDGVVLIPLDHAAYHNRIFPKQEFVYVAKEHVGVYPVGFYYPKKSRLTKVFDDQIRNIQSTRLIDFWLRRYGDYDFFQKQESGGGPRKLSNSHLAGGYQVFLGWLAVSCIVFGLELLSVRCAWLRRLFEAIMERSGCD</sequence>
<feature type="transmembrane region" description="Helical" evidence="12">
    <location>
        <begin position="1271"/>
        <end position="1292"/>
    </location>
</feature>
<keyword evidence="9" id="KW-0325">Glycoprotein</keyword>
<feature type="chain" id="PRO_5045900165" description="Ionotropic glutamate receptor L-glutamate and glycine-binding domain-containing protein" evidence="13">
    <location>
        <begin position="18"/>
        <end position="1313"/>
    </location>
</feature>
<feature type="transmembrane region" description="Helical" evidence="12">
    <location>
        <begin position="1084"/>
        <end position="1103"/>
    </location>
</feature>
<keyword evidence="8" id="KW-0675">Receptor</keyword>
<feature type="transmembrane region" description="Helical" evidence="12">
    <location>
        <begin position="314"/>
        <end position="331"/>
    </location>
</feature>
<evidence type="ECO:0000256" key="5">
    <source>
        <dbReference type="ARBA" id="ARBA00022989"/>
    </source>
</evidence>
<feature type="transmembrane region" description="Helical" evidence="12">
    <location>
        <begin position="374"/>
        <end position="391"/>
    </location>
</feature>
<keyword evidence="7 12" id="KW-0472">Membrane</keyword>
<evidence type="ECO:0000256" key="10">
    <source>
        <dbReference type="ARBA" id="ARBA00023286"/>
    </source>
</evidence>
<feature type="transmembrane region" description="Helical" evidence="12">
    <location>
        <begin position="587"/>
        <end position="607"/>
    </location>
</feature>
<name>A0ABM1ZZL6_AEDAL</name>
<dbReference type="SUPFAM" id="SSF53850">
    <property type="entry name" value="Periplasmic binding protein-like II"/>
    <property type="match status" value="2"/>
</dbReference>
<reference evidence="16" key="2">
    <citation type="submission" date="2025-05" db="UniProtKB">
        <authorList>
            <consortium name="EnsemblMetazoa"/>
        </authorList>
    </citation>
    <scope>IDENTIFICATION</scope>
    <source>
        <strain evidence="16">Foshan</strain>
    </source>
</reference>
<keyword evidence="6" id="KW-0406">Ion transport</keyword>
<dbReference type="Gene3D" id="1.10.287.70">
    <property type="match status" value="2"/>
</dbReference>
<dbReference type="Gene3D" id="3.40.190.10">
    <property type="entry name" value="Periplasmic binding protein-like II"/>
    <property type="match status" value="2"/>
</dbReference>
<evidence type="ECO:0000256" key="9">
    <source>
        <dbReference type="ARBA" id="ARBA00023180"/>
    </source>
</evidence>